<name>A0A9W6P6M9_9ACTN</name>
<proteinExistence type="predicted"/>
<keyword evidence="2" id="KW-1185">Reference proteome</keyword>
<protein>
    <submittedName>
        <fullName evidence="1">Uncharacterized protein</fullName>
    </submittedName>
</protein>
<evidence type="ECO:0000313" key="2">
    <source>
        <dbReference type="Proteomes" id="UP001165092"/>
    </source>
</evidence>
<dbReference type="EMBL" id="BSQG01000003">
    <property type="protein sequence ID" value="GLU47978.1"/>
    <property type="molecule type" value="Genomic_DNA"/>
</dbReference>
<reference evidence="1" key="1">
    <citation type="submission" date="2023-02" db="EMBL/GenBank/DDBJ databases">
        <title>Nocardiopsis ansamitocini NBRC 112285.</title>
        <authorList>
            <person name="Ichikawa N."/>
            <person name="Sato H."/>
            <person name="Tonouchi N."/>
        </authorList>
    </citation>
    <scope>NUCLEOTIDE SEQUENCE</scope>
    <source>
        <strain evidence="1">NBRC 112285</strain>
    </source>
</reference>
<gene>
    <name evidence="1" type="ORF">Nans01_23290</name>
</gene>
<dbReference type="Proteomes" id="UP001165092">
    <property type="component" value="Unassembled WGS sequence"/>
</dbReference>
<dbReference type="RefSeq" id="WP_285759300.1">
    <property type="nucleotide sequence ID" value="NZ_BSQG01000003.1"/>
</dbReference>
<organism evidence="1 2">
    <name type="scientific">Nocardiopsis ansamitocini</name>
    <dbReference type="NCBI Taxonomy" id="1670832"/>
    <lineage>
        <taxon>Bacteria</taxon>
        <taxon>Bacillati</taxon>
        <taxon>Actinomycetota</taxon>
        <taxon>Actinomycetes</taxon>
        <taxon>Streptosporangiales</taxon>
        <taxon>Nocardiopsidaceae</taxon>
        <taxon>Nocardiopsis</taxon>
    </lineage>
</organism>
<accession>A0A9W6P6M9</accession>
<comment type="caution">
    <text evidence="1">The sequence shown here is derived from an EMBL/GenBank/DDBJ whole genome shotgun (WGS) entry which is preliminary data.</text>
</comment>
<sequence length="102" mass="10948">MPSIKSTDVSTTIVQLIKGGEPDDAGVSLAGMVSPLTPTLGLRQCACCCVPMPYDLWETLDRHDLYSRDTDLWIRTILPGDTAPLPKGAVILQSRTVSCSVS</sequence>
<dbReference type="AlphaFoldDB" id="A0A9W6P6M9"/>
<evidence type="ECO:0000313" key="1">
    <source>
        <dbReference type="EMBL" id="GLU47978.1"/>
    </source>
</evidence>